<dbReference type="PANTHER" id="PTHR43384">
    <property type="entry name" value="SEPTUM SITE-DETERMINING PROTEIN MIND HOMOLOG, CHLOROPLASTIC-RELATED"/>
    <property type="match status" value="1"/>
</dbReference>
<dbReference type="PANTHER" id="PTHR43384:SF4">
    <property type="entry name" value="CELLULOSE BIOSYNTHESIS PROTEIN BCSQ-RELATED"/>
    <property type="match status" value="1"/>
</dbReference>
<dbReference type="InterPro" id="IPR027417">
    <property type="entry name" value="P-loop_NTPase"/>
</dbReference>
<dbReference type="InterPro" id="IPR002586">
    <property type="entry name" value="CobQ/CobB/MinD/ParA_Nub-bd_dom"/>
</dbReference>
<protein>
    <submittedName>
        <fullName evidence="4">AAA family ATPase</fullName>
    </submittedName>
</protein>
<evidence type="ECO:0000256" key="1">
    <source>
        <dbReference type="ARBA" id="ARBA00022741"/>
    </source>
</evidence>
<dbReference type="Proteomes" id="UP001259982">
    <property type="component" value="Unassembled WGS sequence"/>
</dbReference>
<dbReference type="EMBL" id="JAVRHY010000017">
    <property type="protein sequence ID" value="MDT0619590.1"/>
    <property type="molecule type" value="Genomic_DNA"/>
</dbReference>
<feature type="domain" description="CobQ/CobB/MinD/ParA nucleotide binding" evidence="3">
    <location>
        <begin position="16"/>
        <end position="231"/>
    </location>
</feature>
<evidence type="ECO:0000259" key="3">
    <source>
        <dbReference type="Pfam" id="PF01656"/>
    </source>
</evidence>
<gene>
    <name evidence="4" type="ORF">RM531_14020</name>
</gene>
<keyword evidence="2" id="KW-0067">ATP-binding</keyword>
<keyword evidence="5" id="KW-1185">Reference proteome</keyword>
<evidence type="ECO:0000313" key="5">
    <source>
        <dbReference type="Proteomes" id="UP001259982"/>
    </source>
</evidence>
<evidence type="ECO:0000256" key="2">
    <source>
        <dbReference type="ARBA" id="ARBA00022840"/>
    </source>
</evidence>
<name>A0ABU3BBV9_9GAMM</name>
<comment type="caution">
    <text evidence="4">The sequence shown here is derived from an EMBL/GenBank/DDBJ whole genome shotgun (WGS) entry which is preliminary data.</text>
</comment>
<evidence type="ECO:0000313" key="4">
    <source>
        <dbReference type="EMBL" id="MDT0619590.1"/>
    </source>
</evidence>
<dbReference type="Gene3D" id="3.40.50.300">
    <property type="entry name" value="P-loop containing nucleotide triphosphate hydrolases"/>
    <property type="match status" value="1"/>
</dbReference>
<dbReference type="InterPro" id="IPR050625">
    <property type="entry name" value="ParA/MinD_ATPase"/>
</dbReference>
<keyword evidence="1" id="KW-0547">Nucleotide-binding</keyword>
<accession>A0ABU3BBV9</accession>
<organism evidence="4 5">
    <name type="scientific">Spectribacter acetivorans</name>
    <dbReference type="NCBI Taxonomy" id="3075603"/>
    <lineage>
        <taxon>Bacteria</taxon>
        <taxon>Pseudomonadati</taxon>
        <taxon>Pseudomonadota</taxon>
        <taxon>Gammaproteobacteria</taxon>
        <taxon>Salinisphaerales</taxon>
        <taxon>Salinisphaeraceae</taxon>
        <taxon>Spectribacter</taxon>
    </lineage>
</organism>
<dbReference type="Pfam" id="PF01656">
    <property type="entry name" value="CbiA"/>
    <property type="match status" value="1"/>
</dbReference>
<reference evidence="4 5" key="1">
    <citation type="submission" date="2023-09" db="EMBL/GenBank/DDBJ databases">
        <authorList>
            <person name="Rey-Velasco X."/>
        </authorList>
    </citation>
    <scope>NUCLEOTIDE SEQUENCE [LARGE SCALE GENOMIC DNA]</scope>
    <source>
        <strain evidence="4 5">P385</strain>
    </source>
</reference>
<proteinExistence type="predicted"/>
<dbReference type="SUPFAM" id="SSF52540">
    <property type="entry name" value="P-loop containing nucleoside triphosphate hydrolases"/>
    <property type="match status" value="1"/>
</dbReference>
<dbReference type="RefSeq" id="WP_311660120.1">
    <property type="nucleotide sequence ID" value="NZ_JAVRHY010000017.1"/>
</dbReference>
<sequence>MNNHWTTASPDPVQVIAVAGAGNGIGRTSVAVNLAGALANRGHRTMLLDGDPALADVASALDLQPRYGLADVVAGSCELASILLDGPSGLRVVPASTDRGGVTTLSAAQSRGLISAFSDLDETPDVLVVDTAAGAGTATRQFVQAAGEVLVVVGGEPAGLRHTRDLIRALGGRAGHNRFRILVNRADDGPGTELGERLARLTEAEADVALHYVGAIPEDPLIERARSLGLPVVNAFAHSPASRAYKRLARRIDSWAPPPRHRGGVAFFIERMLRSNQPMQCQAST</sequence>